<proteinExistence type="predicted"/>
<dbReference type="STRING" id="285458.BGM19_37355"/>
<evidence type="ECO:0000313" key="2">
    <source>
        <dbReference type="EMBL" id="OEJ21271.1"/>
    </source>
</evidence>
<reference evidence="2 3" key="1">
    <citation type="submission" date="2016-08" db="EMBL/GenBank/DDBJ databases">
        <title>Complete genome sequence of Streptomyces agglomeratus strain 6-3-2, a novel anti-MRSA actinomycete isolated from Wuli of Tebit, China.</title>
        <authorList>
            <person name="Chen X."/>
        </authorList>
    </citation>
    <scope>NUCLEOTIDE SEQUENCE [LARGE SCALE GENOMIC DNA]</scope>
    <source>
        <strain evidence="2 3">6-3-2</strain>
    </source>
</reference>
<keyword evidence="3" id="KW-1185">Reference proteome</keyword>
<evidence type="ECO:0000313" key="3">
    <source>
        <dbReference type="Proteomes" id="UP000095759"/>
    </source>
</evidence>
<dbReference type="RefSeq" id="WP_069934051.1">
    <property type="nucleotide sequence ID" value="NZ_MEHJ01000002.1"/>
</dbReference>
<feature type="region of interest" description="Disordered" evidence="1">
    <location>
        <begin position="1"/>
        <end position="71"/>
    </location>
</feature>
<dbReference type="Proteomes" id="UP000095759">
    <property type="component" value="Unassembled WGS sequence"/>
</dbReference>
<protein>
    <submittedName>
        <fullName evidence="2">Uncharacterized protein</fullName>
    </submittedName>
</protein>
<dbReference type="EMBL" id="MEHJ01000002">
    <property type="protein sequence ID" value="OEJ21271.1"/>
    <property type="molecule type" value="Genomic_DNA"/>
</dbReference>
<dbReference type="AlphaFoldDB" id="A0A1E5NYL4"/>
<evidence type="ECO:0000256" key="1">
    <source>
        <dbReference type="SAM" id="MobiDB-lite"/>
    </source>
</evidence>
<dbReference type="OrthoDB" id="4250599at2"/>
<gene>
    <name evidence="2" type="ORF">AS594_37265</name>
</gene>
<organism evidence="2 3">
    <name type="scientific">Streptomyces agglomeratus</name>
    <dbReference type="NCBI Taxonomy" id="285458"/>
    <lineage>
        <taxon>Bacteria</taxon>
        <taxon>Bacillati</taxon>
        <taxon>Actinomycetota</taxon>
        <taxon>Actinomycetes</taxon>
        <taxon>Kitasatosporales</taxon>
        <taxon>Streptomycetaceae</taxon>
        <taxon>Streptomyces</taxon>
    </lineage>
</organism>
<name>A0A1E5NYL4_9ACTN</name>
<accession>A0A1E5NYL4</accession>
<comment type="caution">
    <text evidence="2">The sequence shown here is derived from an EMBL/GenBank/DDBJ whole genome shotgun (WGS) entry which is preliminary data.</text>
</comment>
<sequence length="71" mass="7626">MTDRRPLSLPAFSEPASDAPVPAQAGGRRLMPVEQGADFRQPPRETEPAPAPARRPLAPGGLTFSDPDRHI</sequence>